<organism evidence="1">
    <name type="scientific">Anguilla anguilla</name>
    <name type="common">European freshwater eel</name>
    <name type="synonym">Muraena anguilla</name>
    <dbReference type="NCBI Taxonomy" id="7936"/>
    <lineage>
        <taxon>Eukaryota</taxon>
        <taxon>Metazoa</taxon>
        <taxon>Chordata</taxon>
        <taxon>Craniata</taxon>
        <taxon>Vertebrata</taxon>
        <taxon>Euteleostomi</taxon>
        <taxon>Actinopterygii</taxon>
        <taxon>Neopterygii</taxon>
        <taxon>Teleostei</taxon>
        <taxon>Anguilliformes</taxon>
        <taxon>Anguillidae</taxon>
        <taxon>Anguilla</taxon>
    </lineage>
</organism>
<name>A0A0E9RKY7_ANGAN</name>
<protein>
    <submittedName>
        <fullName evidence="1">Uncharacterized protein</fullName>
    </submittedName>
</protein>
<evidence type="ECO:0000313" key="1">
    <source>
        <dbReference type="EMBL" id="JAH29744.1"/>
    </source>
</evidence>
<proteinExistence type="predicted"/>
<reference evidence="1" key="1">
    <citation type="submission" date="2014-11" db="EMBL/GenBank/DDBJ databases">
        <authorList>
            <person name="Amaro Gonzalez C."/>
        </authorList>
    </citation>
    <scope>NUCLEOTIDE SEQUENCE</scope>
</reference>
<dbReference type="EMBL" id="GBXM01078833">
    <property type="protein sequence ID" value="JAH29744.1"/>
    <property type="molecule type" value="Transcribed_RNA"/>
</dbReference>
<dbReference type="AlphaFoldDB" id="A0A0E9RKY7"/>
<reference evidence="1" key="2">
    <citation type="journal article" date="2015" name="Fish Shellfish Immunol.">
        <title>Early steps in the European eel (Anguilla anguilla)-Vibrio vulnificus interaction in the gills: Role of the RtxA13 toxin.</title>
        <authorList>
            <person name="Callol A."/>
            <person name="Pajuelo D."/>
            <person name="Ebbesson L."/>
            <person name="Teles M."/>
            <person name="MacKenzie S."/>
            <person name="Amaro C."/>
        </authorList>
    </citation>
    <scope>NUCLEOTIDE SEQUENCE</scope>
</reference>
<accession>A0A0E9RKY7</accession>
<sequence>MNSTKLFLEQTLDSHQ</sequence>